<evidence type="ECO:0000313" key="6">
    <source>
        <dbReference type="EMBL" id="GAT33624.1"/>
    </source>
</evidence>
<evidence type="ECO:0000256" key="3">
    <source>
        <dbReference type="ARBA" id="ARBA00023002"/>
    </source>
</evidence>
<protein>
    <submittedName>
        <fullName evidence="6">FAD dependent oxidoreductase</fullName>
    </submittedName>
</protein>
<dbReference type="PANTHER" id="PTHR43498:SF1">
    <property type="entry name" value="COB--COM HETERODISULFIDE REDUCTASE IRON-SULFUR SUBUNIT A"/>
    <property type="match status" value="1"/>
</dbReference>
<dbReference type="InParanoid" id="A0A146G9T7"/>
<dbReference type="InterPro" id="IPR039650">
    <property type="entry name" value="HdrA-like"/>
</dbReference>
<dbReference type="InterPro" id="IPR036188">
    <property type="entry name" value="FAD/NAD-bd_sf"/>
</dbReference>
<dbReference type="STRING" id="690879.TSACC_22041"/>
<accession>A0A146G9T7</accession>
<dbReference type="GO" id="GO:0051539">
    <property type="term" value="F:4 iron, 4 sulfur cluster binding"/>
    <property type="evidence" value="ECO:0007669"/>
    <property type="project" value="UniProtKB-KW"/>
</dbReference>
<keyword evidence="7" id="KW-1185">Reference proteome</keyword>
<comment type="caution">
    <text evidence="6">The sequence shown here is derived from an EMBL/GenBank/DDBJ whole genome shotgun (WGS) entry which is preliminary data.</text>
</comment>
<keyword evidence="2" id="KW-0479">Metal-binding</keyword>
<dbReference type="Proteomes" id="UP000076023">
    <property type="component" value="Unassembled WGS sequence"/>
</dbReference>
<name>A0A146G9T7_TERSA</name>
<dbReference type="EMBL" id="BDCO01000002">
    <property type="protein sequence ID" value="GAT33624.1"/>
    <property type="molecule type" value="Genomic_DNA"/>
</dbReference>
<dbReference type="Gene3D" id="3.50.50.60">
    <property type="entry name" value="FAD/NAD(P)-binding domain"/>
    <property type="match status" value="1"/>
</dbReference>
<evidence type="ECO:0000313" key="7">
    <source>
        <dbReference type="Proteomes" id="UP000076023"/>
    </source>
</evidence>
<reference evidence="7" key="1">
    <citation type="journal article" date="2017" name="Genome Announc.">
        <title>Draft Genome Sequence of Terrimicrobium sacchariphilum NM-5T, a Facultative Anaerobic Soil Bacterium of the Class Spartobacteria.</title>
        <authorList>
            <person name="Qiu Y.L."/>
            <person name="Tourlousse D.M."/>
            <person name="Matsuura N."/>
            <person name="Ohashi A."/>
            <person name="Sekiguchi Y."/>
        </authorList>
    </citation>
    <scope>NUCLEOTIDE SEQUENCE [LARGE SCALE GENOMIC DNA]</scope>
    <source>
        <strain evidence="7">NM-5</strain>
    </source>
</reference>
<dbReference type="RefSeq" id="WP_202815950.1">
    <property type="nucleotide sequence ID" value="NZ_BDCO01000002.1"/>
</dbReference>
<dbReference type="SUPFAM" id="SSF51905">
    <property type="entry name" value="FAD/NAD(P)-binding domain"/>
    <property type="match status" value="1"/>
</dbReference>
<sequence length="470" mass="51763">MSLFASPIPWFWREAAAWGDAGQMNDTIHEPARDLPVIGDYDLCVIGGSCTGVFAAVRAARLGLSVAIVERMGSLGGVATLSLVNVWHSPYDEVFQRRIFRGLTVELIDRLRERGAVRERDRDPSWAWAFNSAEMQIDLDELVAEHGITSWLHVLFSGPLIENDRLVGVAVETKSGREAIRARFFIDASGDGDLCTRAGAETYRASRHQPATACALFGGWDGLRDTDWQGLLRQHGCEFGLPEGFAWGAMVPDSEAYMLAATRVHEDCSTATGFARAEVEGRRQVRAIHDLLRKYAPAARLSLLALPARIGIRETRHVRCLHRLTGEEVLYGRRFSDAIANGSYRVDIHHADKPGITFRYLNGSEVYARPGYADVCSRWRSASDENPTFYQIPYRSLVPVSPHGNLLAAGRFIDADEQAHAAIRVMVNMNQTGEAAGAAAFLALRDNVPAAQVDLEKLRSTLAEGGSIMI</sequence>
<evidence type="ECO:0000256" key="5">
    <source>
        <dbReference type="ARBA" id="ARBA00023014"/>
    </source>
</evidence>
<keyword evidence="4" id="KW-0408">Iron</keyword>
<dbReference type="GO" id="GO:0016491">
    <property type="term" value="F:oxidoreductase activity"/>
    <property type="evidence" value="ECO:0007669"/>
    <property type="project" value="UniProtKB-KW"/>
</dbReference>
<keyword evidence="5" id="KW-0411">Iron-sulfur</keyword>
<dbReference type="Pfam" id="PF12831">
    <property type="entry name" value="FAD_oxidored"/>
    <property type="match status" value="1"/>
</dbReference>
<evidence type="ECO:0000256" key="4">
    <source>
        <dbReference type="ARBA" id="ARBA00023004"/>
    </source>
</evidence>
<dbReference type="PANTHER" id="PTHR43498">
    <property type="entry name" value="FERREDOXIN:COB-COM HETERODISULFIDE REDUCTASE SUBUNIT A"/>
    <property type="match status" value="1"/>
</dbReference>
<keyword evidence="3" id="KW-0560">Oxidoreductase</keyword>
<gene>
    <name evidence="6" type="ORF">TSACC_22041</name>
</gene>
<keyword evidence="1" id="KW-0004">4Fe-4S</keyword>
<evidence type="ECO:0000256" key="2">
    <source>
        <dbReference type="ARBA" id="ARBA00022723"/>
    </source>
</evidence>
<proteinExistence type="predicted"/>
<dbReference type="GO" id="GO:0046872">
    <property type="term" value="F:metal ion binding"/>
    <property type="evidence" value="ECO:0007669"/>
    <property type="project" value="UniProtKB-KW"/>
</dbReference>
<organism evidence="6 7">
    <name type="scientific">Terrimicrobium sacchariphilum</name>
    <dbReference type="NCBI Taxonomy" id="690879"/>
    <lineage>
        <taxon>Bacteria</taxon>
        <taxon>Pseudomonadati</taxon>
        <taxon>Verrucomicrobiota</taxon>
        <taxon>Terrimicrobiia</taxon>
        <taxon>Terrimicrobiales</taxon>
        <taxon>Terrimicrobiaceae</taxon>
        <taxon>Terrimicrobium</taxon>
    </lineage>
</organism>
<dbReference type="AlphaFoldDB" id="A0A146G9T7"/>
<evidence type="ECO:0000256" key="1">
    <source>
        <dbReference type="ARBA" id="ARBA00022485"/>
    </source>
</evidence>